<dbReference type="CDD" id="cd06550">
    <property type="entry name" value="TM_ABC_iron-siderophores_like"/>
    <property type="match status" value="1"/>
</dbReference>
<dbReference type="InterPro" id="IPR000522">
    <property type="entry name" value="ABC_transptr_permease_BtuC"/>
</dbReference>
<dbReference type="SUPFAM" id="SSF81345">
    <property type="entry name" value="ABC transporter involved in vitamin B12 uptake, BtuC"/>
    <property type="match status" value="1"/>
</dbReference>
<dbReference type="Proteomes" id="UP000588158">
    <property type="component" value="Unassembled WGS sequence"/>
</dbReference>
<feature type="transmembrane region" description="Helical" evidence="9">
    <location>
        <begin position="115"/>
        <end position="133"/>
    </location>
</feature>
<comment type="similarity">
    <text evidence="2">Belongs to the binding-protein-dependent transport system permease family. FecCD subfamily.</text>
</comment>
<evidence type="ECO:0000256" key="3">
    <source>
        <dbReference type="ARBA" id="ARBA00022448"/>
    </source>
</evidence>
<evidence type="ECO:0000256" key="7">
    <source>
        <dbReference type="ARBA" id="ARBA00023136"/>
    </source>
</evidence>
<dbReference type="GO" id="GO:0005886">
    <property type="term" value="C:plasma membrane"/>
    <property type="evidence" value="ECO:0007669"/>
    <property type="project" value="UniProtKB-SubCell"/>
</dbReference>
<feature type="transmembrane region" description="Helical" evidence="9">
    <location>
        <begin position="179"/>
        <end position="198"/>
    </location>
</feature>
<reference evidence="10 11" key="1">
    <citation type="submission" date="2020-08" db="EMBL/GenBank/DDBJ databases">
        <title>Sequencing the genomes of 1000 actinobacteria strains.</title>
        <authorList>
            <person name="Klenk H.-P."/>
        </authorList>
    </citation>
    <scope>NUCLEOTIDE SEQUENCE [LARGE SCALE GENOMIC DNA]</scope>
    <source>
        <strain evidence="10 11">DSM 28796</strain>
    </source>
</reference>
<dbReference type="GO" id="GO:0033214">
    <property type="term" value="P:siderophore-iron import into cell"/>
    <property type="evidence" value="ECO:0007669"/>
    <property type="project" value="TreeGrafter"/>
</dbReference>
<dbReference type="Gene3D" id="1.10.3470.10">
    <property type="entry name" value="ABC transporter involved in vitamin B12 uptake, BtuC"/>
    <property type="match status" value="1"/>
</dbReference>
<feature type="transmembrane region" description="Helical" evidence="9">
    <location>
        <begin position="268"/>
        <end position="295"/>
    </location>
</feature>
<dbReference type="PANTHER" id="PTHR30472:SF24">
    <property type="entry name" value="FERRIC ENTEROBACTIN TRANSPORT SYSTEM PERMEASE PROTEIN FEPG"/>
    <property type="match status" value="1"/>
</dbReference>
<feature type="region of interest" description="Disordered" evidence="8">
    <location>
        <begin position="1"/>
        <end position="23"/>
    </location>
</feature>
<proteinExistence type="inferred from homology"/>
<evidence type="ECO:0000256" key="1">
    <source>
        <dbReference type="ARBA" id="ARBA00004651"/>
    </source>
</evidence>
<dbReference type="EMBL" id="JACHLZ010000001">
    <property type="protein sequence ID" value="MBB5830372.1"/>
    <property type="molecule type" value="Genomic_DNA"/>
</dbReference>
<feature type="transmembrane region" description="Helical" evidence="9">
    <location>
        <begin position="307"/>
        <end position="325"/>
    </location>
</feature>
<accession>A0A841AAP5</accession>
<feature type="transmembrane region" description="Helical" evidence="9">
    <location>
        <begin position="84"/>
        <end position="103"/>
    </location>
</feature>
<evidence type="ECO:0000256" key="9">
    <source>
        <dbReference type="SAM" id="Phobius"/>
    </source>
</evidence>
<evidence type="ECO:0000256" key="5">
    <source>
        <dbReference type="ARBA" id="ARBA00022692"/>
    </source>
</evidence>
<dbReference type="Pfam" id="PF01032">
    <property type="entry name" value="FecCD"/>
    <property type="match status" value="1"/>
</dbReference>
<dbReference type="GO" id="GO:0022857">
    <property type="term" value="F:transmembrane transporter activity"/>
    <property type="evidence" value="ECO:0007669"/>
    <property type="project" value="InterPro"/>
</dbReference>
<keyword evidence="5 9" id="KW-0812">Transmembrane</keyword>
<organism evidence="10 11">
    <name type="scientific">Brachybacterium aquaticum</name>
    <dbReference type="NCBI Taxonomy" id="1432564"/>
    <lineage>
        <taxon>Bacteria</taxon>
        <taxon>Bacillati</taxon>
        <taxon>Actinomycetota</taxon>
        <taxon>Actinomycetes</taxon>
        <taxon>Micrococcales</taxon>
        <taxon>Dermabacteraceae</taxon>
        <taxon>Brachybacterium</taxon>
    </lineage>
</organism>
<keyword evidence="4" id="KW-1003">Cell membrane</keyword>
<evidence type="ECO:0000256" key="6">
    <source>
        <dbReference type="ARBA" id="ARBA00022989"/>
    </source>
</evidence>
<evidence type="ECO:0000313" key="10">
    <source>
        <dbReference type="EMBL" id="MBB5830372.1"/>
    </source>
</evidence>
<comment type="caution">
    <text evidence="10">The sequence shown here is derived from an EMBL/GenBank/DDBJ whole genome shotgun (WGS) entry which is preliminary data.</text>
</comment>
<evidence type="ECO:0000256" key="2">
    <source>
        <dbReference type="ARBA" id="ARBA00007935"/>
    </source>
</evidence>
<gene>
    <name evidence="10" type="ORF">HNR70_000185</name>
</gene>
<keyword evidence="7 9" id="KW-0472">Membrane</keyword>
<protein>
    <submittedName>
        <fullName evidence="10">Iron complex transport system permease protein</fullName>
    </submittedName>
</protein>
<keyword evidence="6 9" id="KW-1133">Transmembrane helix</keyword>
<dbReference type="AlphaFoldDB" id="A0A841AAP5"/>
<keyword evidence="3" id="KW-0813">Transport</keyword>
<feature type="transmembrane region" description="Helical" evidence="9">
    <location>
        <begin position="337"/>
        <end position="354"/>
    </location>
</feature>
<keyword evidence="11" id="KW-1185">Reference proteome</keyword>
<sequence>MNTARTARTAGSTSTTGATGTTSRTRPARRWLLVAVLAAAVLALVIARVLLGTPFVYADLAVRALLGEQIPGISFIVMDDRLPAAVVGALGGAALGLSGTVFQTLLRNPLASPDVIGVTLGSSAAAVAAMALLDAQGLALFWWTLLGGIATALLVLWVARAHRPGGPGAGGAGAVDDRFVLVGIGVAAALTALVQYLLSRMATQQAGETMHWLVGSLSGATWPRAGILAAALVVLIPVLAALVGRLRILQLGDDTAASLGLPVPATRIALVLVGVLLSSFTVAVTGPLAFVAFLAGPLARLLAGRHTFALSALVGAVLVLAADVAGQNLFGRVEMPAGVITGALGAPFLLWMLVRSRTPGRDR</sequence>
<feature type="transmembrane region" description="Helical" evidence="9">
    <location>
        <begin position="57"/>
        <end position="77"/>
    </location>
</feature>
<comment type="subcellular location">
    <subcellularLocation>
        <location evidence="1">Cell membrane</location>
        <topology evidence="1">Multi-pass membrane protein</topology>
    </subcellularLocation>
</comment>
<evidence type="ECO:0000256" key="8">
    <source>
        <dbReference type="SAM" id="MobiDB-lite"/>
    </source>
</evidence>
<evidence type="ECO:0000313" key="11">
    <source>
        <dbReference type="Proteomes" id="UP000588158"/>
    </source>
</evidence>
<dbReference type="InterPro" id="IPR037294">
    <property type="entry name" value="ABC_BtuC-like"/>
</dbReference>
<feature type="transmembrane region" description="Helical" evidence="9">
    <location>
        <begin position="227"/>
        <end position="248"/>
    </location>
</feature>
<dbReference type="PANTHER" id="PTHR30472">
    <property type="entry name" value="FERRIC ENTEROBACTIN TRANSPORT SYSTEM PERMEASE PROTEIN"/>
    <property type="match status" value="1"/>
</dbReference>
<dbReference type="RefSeq" id="WP_312857529.1">
    <property type="nucleotide sequence ID" value="NZ_JACHLZ010000001.1"/>
</dbReference>
<feature type="transmembrane region" description="Helical" evidence="9">
    <location>
        <begin position="31"/>
        <end position="51"/>
    </location>
</feature>
<name>A0A841AAP5_9MICO</name>
<evidence type="ECO:0000256" key="4">
    <source>
        <dbReference type="ARBA" id="ARBA00022475"/>
    </source>
</evidence>
<feature type="transmembrane region" description="Helical" evidence="9">
    <location>
        <begin position="140"/>
        <end position="159"/>
    </location>
</feature>